<dbReference type="InterPro" id="IPR050039">
    <property type="entry name" value="MAB_1171c-like"/>
</dbReference>
<evidence type="ECO:0000259" key="2">
    <source>
        <dbReference type="Pfam" id="PF20182"/>
    </source>
</evidence>
<feature type="transmembrane region" description="Helical" evidence="1">
    <location>
        <begin position="99"/>
        <end position="121"/>
    </location>
</feature>
<dbReference type="Proteomes" id="UP000608522">
    <property type="component" value="Unassembled WGS sequence"/>
</dbReference>
<proteinExistence type="predicted"/>
<feature type="transmembrane region" description="Helical" evidence="1">
    <location>
        <begin position="33"/>
        <end position="50"/>
    </location>
</feature>
<feature type="transmembrane region" description="Helical" evidence="1">
    <location>
        <begin position="222"/>
        <end position="240"/>
    </location>
</feature>
<feature type="transmembrane region" description="Helical" evidence="1">
    <location>
        <begin position="177"/>
        <end position="202"/>
    </location>
</feature>
<feature type="domain" description="DUF6545" evidence="2">
    <location>
        <begin position="249"/>
        <end position="379"/>
    </location>
</feature>
<dbReference type="EMBL" id="BNED01000005">
    <property type="protein sequence ID" value="GHI80266.1"/>
    <property type="molecule type" value="Genomic_DNA"/>
</dbReference>
<reference evidence="4" key="1">
    <citation type="submission" date="2023-07" db="EMBL/GenBank/DDBJ databases">
        <title>Whole genome shotgun sequence of Streptomyces spororaveus NBRC 15456.</title>
        <authorList>
            <person name="Komaki H."/>
            <person name="Tamura T."/>
        </authorList>
    </citation>
    <scope>NUCLEOTIDE SEQUENCE [LARGE SCALE GENOMIC DNA]</scope>
    <source>
        <strain evidence="4">NBRC 15456</strain>
    </source>
</reference>
<sequence>MYSIYHFTLPALMWAMVLWRAPSALGGTRASRFLWGFLAAIAVALTTRPPEVDLLIRGLTGSPDLSVLVKHLAGLASNYCAVEYVIAVHGRGPRRAAAVWLRLAFVAAAALALTVLFVFFFEHDPGAPPTRVTDAHLGDPAVRLYESIVYVYLGIATALSAKLFWSNRRSVPAGLLRAGVVCLAGGGAMGFVYTMYRVVFLAHQESRPDVPGRGTPDAVSEILPVISLLLILVGVGLPPLRTLVRYVGDQYALWRLHPLWSDLLHAVPSVAFGPRMGRTRDLFVTGDRTLDVAHRAFEIRDACLVLRDRSAATGAQQPAEAPGDAHPGGGVPTARAEAEWLFSVLHGEPDACQAPAPPPAHSRTPAEEVAWLLKVASAYGQLPRGGAEAVRRAAGQEVR</sequence>
<dbReference type="NCBIfam" id="NF042915">
    <property type="entry name" value="MAB_1171c_fam"/>
    <property type="match status" value="1"/>
</dbReference>
<name>A0ABQ3TIP3_9ACTN</name>
<dbReference type="InterPro" id="IPR046675">
    <property type="entry name" value="DUF6545"/>
</dbReference>
<comment type="caution">
    <text evidence="3">The sequence shown here is derived from an EMBL/GenBank/DDBJ whole genome shotgun (WGS) entry which is preliminary data.</text>
</comment>
<accession>A0ABQ3TIP3</accession>
<gene>
    <name evidence="3" type="ORF">Sspor_58270</name>
</gene>
<dbReference type="Pfam" id="PF20182">
    <property type="entry name" value="DUF6545"/>
    <property type="match status" value="1"/>
</dbReference>
<keyword evidence="4" id="KW-1185">Reference proteome</keyword>
<keyword evidence="1" id="KW-1133">Transmembrane helix</keyword>
<evidence type="ECO:0000313" key="3">
    <source>
        <dbReference type="EMBL" id="GHI80266.1"/>
    </source>
</evidence>
<evidence type="ECO:0000313" key="4">
    <source>
        <dbReference type="Proteomes" id="UP000608522"/>
    </source>
</evidence>
<keyword evidence="1" id="KW-0472">Membrane</keyword>
<protein>
    <recommendedName>
        <fullName evidence="2">DUF6545 domain-containing protein</fullName>
    </recommendedName>
</protein>
<organism evidence="3 4">
    <name type="scientific">Streptomyces spororaveus</name>
    <dbReference type="NCBI Taxonomy" id="284039"/>
    <lineage>
        <taxon>Bacteria</taxon>
        <taxon>Bacillati</taxon>
        <taxon>Actinomycetota</taxon>
        <taxon>Actinomycetes</taxon>
        <taxon>Kitasatosporales</taxon>
        <taxon>Streptomycetaceae</taxon>
        <taxon>Streptomyces</taxon>
    </lineage>
</organism>
<evidence type="ECO:0000256" key="1">
    <source>
        <dbReference type="SAM" id="Phobius"/>
    </source>
</evidence>
<dbReference type="RefSeq" id="WP_202201667.1">
    <property type="nucleotide sequence ID" value="NZ_BAAATO010000027.1"/>
</dbReference>
<keyword evidence="1" id="KW-0812">Transmembrane</keyword>
<feature type="transmembrane region" description="Helical" evidence="1">
    <location>
        <begin position="147"/>
        <end position="165"/>
    </location>
</feature>